<keyword evidence="2" id="KW-1185">Reference proteome</keyword>
<reference evidence="1 2" key="1">
    <citation type="submission" date="2023-01" db="EMBL/GenBank/DDBJ databases">
        <title>Minimal conservation of predation-associated metabolite biosynthetic gene clusters underscores biosynthetic potential of Myxococcota including descriptions for ten novel species: Archangium lansinium sp. nov., Myxococcus landrumus sp. nov., Nannocystis bai.</title>
        <authorList>
            <person name="Ahearne A."/>
            <person name="Stevens C."/>
            <person name="Dowd S."/>
        </authorList>
    </citation>
    <scope>NUCLEOTIDE SEQUENCE [LARGE SCALE GENOMIC DNA]</scope>
    <source>
        <strain evidence="1 2">WIWO2</strain>
    </source>
</reference>
<name>A0ABT5CGZ2_9BACT</name>
<dbReference type="Proteomes" id="UP001217485">
    <property type="component" value="Unassembled WGS sequence"/>
</dbReference>
<evidence type="ECO:0000313" key="2">
    <source>
        <dbReference type="Proteomes" id="UP001217485"/>
    </source>
</evidence>
<organism evidence="1 2">
    <name type="scientific">Sorangium atrum</name>
    <dbReference type="NCBI Taxonomy" id="2995308"/>
    <lineage>
        <taxon>Bacteria</taxon>
        <taxon>Pseudomonadati</taxon>
        <taxon>Myxococcota</taxon>
        <taxon>Polyangia</taxon>
        <taxon>Polyangiales</taxon>
        <taxon>Polyangiaceae</taxon>
        <taxon>Sorangium</taxon>
    </lineage>
</organism>
<gene>
    <name evidence="1" type="ORF">POL72_45675</name>
</gene>
<dbReference type="EMBL" id="JAQNDK010000006">
    <property type="protein sequence ID" value="MDC0685090.1"/>
    <property type="molecule type" value="Genomic_DNA"/>
</dbReference>
<protein>
    <submittedName>
        <fullName evidence="1">Uncharacterized protein</fullName>
    </submittedName>
</protein>
<accession>A0ABT5CGZ2</accession>
<comment type="caution">
    <text evidence="1">The sequence shown here is derived from an EMBL/GenBank/DDBJ whole genome shotgun (WGS) entry which is preliminary data.</text>
</comment>
<proteinExistence type="predicted"/>
<dbReference type="RefSeq" id="WP_272103201.1">
    <property type="nucleotide sequence ID" value="NZ_JAQNDK010000006.1"/>
</dbReference>
<sequence>MHGRGGARELRAGGVLARLDRRVGGDRDDRPAPGYKSTLADLVHAEALHAAGDRERASAVIAGARERLLVRAEALPAAHRPSFLDIPENARVLELSRQWLRAAS</sequence>
<evidence type="ECO:0000313" key="1">
    <source>
        <dbReference type="EMBL" id="MDC0685090.1"/>
    </source>
</evidence>